<reference evidence="11" key="1">
    <citation type="submission" date="2023-01" db="EMBL/GenBank/DDBJ databases">
        <title>Genome assembly of the deep-sea coral Lophelia pertusa.</title>
        <authorList>
            <person name="Herrera S."/>
            <person name="Cordes E."/>
        </authorList>
    </citation>
    <scope>NUCLEOTIDE SEQUENCE</scope>
    <source>
        <strain evidence="11">USNM1676648</strain>
        <tissue evidence="11">Polyp</tissue>
    </source>
</reference>
<comment type="caution">
    <text evidence="11">The sequence shown here is derived from an EMBL/GenBank/DDBJ whole genome shotgun (WGS) entry which is preliminary data.</text>
</comment>
<proteinExistence type="predicted"/>
<organism evidence="11 12">
    <name type="scientific">Desmophyllum pertusum</name>
    <dbReference type="NCBI Taxonomy" id="174260"/>
    <lineage>
        <taxon>Eukaryota</taxon>
        <taxon>Metazoa</taxon>
        <taxon>Cnidaria</taxon>
        <taxon>Anthozoa</taxon>
        <taxon>Hexacorallia</taxon>
        <taxon>Scleractinia</taxon>
        <taxon>Caryophylliina</taxon>
        <taxon>Caryophylliidae</taxon>
        <taxon>Desmophyllum</taxon>
    </lineage>
</organism>
<feature type="signal peptide" evidence="9">
    <location>
        <begin position="1"/>
        <end position="19"/>
    </location>
</feature>
<keyword evidence="7" id="KW-0966">Cell projection</keyword>
<protein>
    <recommendedName>
        <fullName evidence="10">ZP domain-containing protein</fullName>
    </recommendedName>
</protein>
<dbReference type="Pfam" id="PF14670">
    <property type="entry name" value="FXa_inhibition"/>
    <property type="match status" value="1"/>
</dbReference>
<dbReference type="PROSITE" id="PS01187">
    <property type="entry name" value="EGF_CA"/>
    <property type="match status" value="1"/>
</dbReference>
<dbReference type="Pfam" id="PF00100">
    <property type="entry name" value="Zona_pellucida"/>
    <property type="match status" value="1"/>
</dbReference>
<dbReference type="InterPro" id="IPR001507">
    <property type="entry name" value="ZP_dom"/>
</dbReference>
<dbReference type="Gene3D" id="2.60.40.3210">
    <property type="entry name" value="Zona pellucida, ZP-N domain"/>
    <property type="match status" value="1"/>
</dbReference>
<keyword evidence="8" id="KW-0472">Membrane</keyword>
<sequence>MKVCVVIALLVCCSLLAKGERAPFELVEQLGEVDHNTVFGDVLPDAEFTEDSSGDVDECAVKNGGCSHDCINTAGSYECSCPDAELSLADDQHTCEAQGVIVNCLQNEMSITIPKPILKGMDREHIRLLDPSCKATETPTHFNLKTPLTGCSSTRRYTKSAIVYSNKVLEIPLKNEDITTRVREIEIPFSCYYANHGVATAVGLKPRSRKLVFSEKGNGKLHCYLGIVPQQQMYVQGRVDSNDRKLSIMVGKCFATPTPDENNLKRHDLISDGCAVDNTVKMLPFPTGYYRFSLENFEFIKQPFMFLHCHMVICNASDTQSRCARGCETNARRRRDVRDHKVYSLAQGPITVDDTDEYEQEDVNLTEKKSETTVGVNVPLVAAMAAMTSLTVFGVAFMALRKRSRDVSYLPMKK</sequence>
<keyword evidence="6" id="KW-0325">Glycoprotein</keyword>
<dbReference type="InterPro" id="IPR055355">
    <property type="entry name" value="ZP-C"/>
</dbReference>
<evidence type="ECO:0000256" key="5">
    <source>
        <dbReference type="ARBA" id="ARBA00023157"/>
    </source>
</evidence>
<evidence type="ECO:0000256" key="9">
    <source>
        <dbReference type="SAM" id="SignalP"/>
    </source>
</evidence>
<dbReference type="OrthoDB" id="5961661at2759"/>
<dbReference type="PROSITE" id="PS00682">
    <property type="entry name" value="ZP_1"/>
    <property type="match status" value="1"/>
</dbReference>
<name>A0A9W9Z9A0_9CNID</name>
<dbReference type="Gene3D" id="2.60.40.4100">
    <property type="entry name" value="Zona pellucida, ZP-C domain"/>
    <property type="match status" value="1"/>
</dbReference>
<dbReference type="InterPro" id="IPR017977">
    <property type="entry name" value="ZP_dom_CS"/>
</dbReference>
<dbReference type="InterPro" id="IPR001881">
    <property type="entry name" value="EGF-like_Ca-bd_dom"/>
</dbReference>
<dbReference type="PROSITE" id="PS51034">
    <property type="entry name" value="ZP_2"/>
    <property type="match status" value="1"/>
</dbReference>
<dbReference type="EMBL" id="MU826438">
    <property type="protein sequence ID" value="KAJ7375894.1"/>
    <property type="molecule type" value="Genomic_DNA"/>
</dbReference>
<keyword evidence="4 9" id="KW-0732">Signal</keyword>
<dbReference type="SUPFAM" id="SSF57196">
    <property type="entry name" value="EGF/Laminin"/>
    <property type="match status" value="1"/>
</dbReference>
<dbReference type="InterPro" id="IPR018097">
    <property type="entry name" value="EGF_Ca-bd_CS"/>
</dbReference>
<keyword evidence="8" id="KW-1133">Transmembrane helix</keyword>
<evidence type="ECO:0000313" key="11">
    <source>
        <dbReference type="EMBL" id="KAJ7375894.1"/>
    </source>
</evidence>
<keyword evidence="5" id="KW-1015">Disulfide bond</keyword>
<evidence type="ECO:0000256" key="7">
    <source>
        <dbReference type="ARBA" id="ARBA00023273"/>
    </source>
</evidence>
<evidence type="ECO:0000256" key="4">
    <source>
        <dbReference type="ARBA" id="ARBA00022729"/>
    </source>
</evidence>
<feature type="transmembrane region" description="Helical" evidence="8">
    <location>
        <begin position="378"/>
        <end position="400"/>
    </location>
</feature>
<keyword evidence="8" id="KW-0812">Transmembrane</keyword>
<dbReference type="AlphaFoldDB" id="A0A9W9Z9A0"/>
<comment type="subcellular location">
    <subcellularLocation>
        <location evidence="1">Cell projection</location>
    </subcellularLocation>
    <subcellularLocation>
        <location evidence="2">Secreted</location>
    </subcellularLocation>
</comment>
<evidence type="ECO:0000256" key="2">
    <source>
        <dbReference type="ARBA" id="ARBA00004613"/>
    </source>
</evidence>
<dbReference type="Proteomes" id="UP001163046">
    <property type="component" value="Unassembled WGS sequence"/>
</dbReference>
<evidence type="ECO:0000256" key="1">
    <source>
        <dbReference type="ARBA" id="ARBA00004316"/>
    </source>
</evidence>
<feature type="chain" id="PRO_5040874696" description="ZP domain-containing protein" evidence="9">
    <location>
        <begin position="20"/>
        <end position="414"/>
    </location>
</feature>
<evidence type="ECO:0000313" key="12">
    <source>
        <dbReference type="Proteomes" id="UP001163046"/>
    </source>
</evidence>
<dbReference type="Gene3D" id="2.10.25.10">
    <property type="entry name" value="Laminin"/>
    <property type="match status" value="1"/>
</dbReference>
<dbReference type="GO" id="GO:0005509">
    <property type="term" value="F:calcium ion binding"/>
    <property type="evidence" value="ECO:0007669"/>
    <property type="project" value="InterPro"/>
</dbReference>
<feature type="domain" description="ZP" evidence="10">
    <location>
        <begin position="103"/>
        <end position="330"/>
    </location>
</feature>
<evidence type="ECO:0000256" key="3">
    <source>
        <dbReference type="ARBA" id="ARBA00022525"/>
    </source>
</evidence>
<dbReference type="CDD" id="cd00054">
    <property type="entry name" value="EGF_CA"/>
    <property type="match status" value="1"/>
</dbReference>
<dbReference type="PANTHER" id="PTHR14002:SF43">
    <property type="entry name" value="DELTA-LIKE PROTEIN"/>
    <property type="match status" value="1"/>
</dbReference>
<dbReference type="SMART" id="SM00179">
    <property type="entry name" value="EGF_CA"/>
    <property type="match status" value="1"/>
</dbReference>
<accession>A0A9W9Z9A0</accession>
<gene>
    <name evidence="11" type="ORF">OS493_038215</name>
</gene>
<dbReference type="GO" id="GO:0005576">
    <property type="term" value="C:extracellular region"/>
    <property type="evidence" value="ECO:0007669"/>
    <property type="project" value="UniProtKB-SubCell"/>
</dbReference>
<evidence type="ECO:0000256" key="8">
    <source>
        <dbReference type="SAM" id="Phobius"/>
    </source>
</evidence>
<evidence type="ECO:0000259" key="10">
    <source>
        <dbReference type="PROSITE" id="PS51034"/>
    </source>
</evidence>
<dbReference type="InterPro" id="IPR042235">
    <property type="entry name" value="ZP-C_dom"/>
</dbReference>
<keyword evidence="12" id="KW-1185">Reference proteome</keyword>
<dbReference type="PANTHER" id="PTHR14002">
    <property type="entry name" value="ENDOGLIN/TGF-BETA RECEPTOR TYPE III"/>
    <property type="match status" value="1"/>
</dbReference>
<keyword evidence="3" id="KW-0964">Secreted</keyword>
<evidence type="ECO:0000256" key="6">
    <source>
        <dbReference type="ARBA" id="ARBA00023180"/>
    </source>
</evidence>
<dbReference type="GO" id="GO:0042995">
    <property type="term" value="C:cell projection"/>
    <property type="evidence" value="ECO:0007669"/>
    <property type="project" value="UniProtKB-SubCell"/>
</dbReference>
<dbReference type="SMART" id="SM00241">
    <property type="entry name" value="ZP"/>
    <property type="match status" value="1"/>
</dbReference>